<proteinExistence type="predicted"/>
<comment type="caution">
    <text evidence="1">The sequence shown here is derived from an EMBL/GenBank/DDBJ whole genome shotgun (WGS) entry which is preliminary data.</text>
</comment>
<keyword evidence="2" id="KW-1185">Reference proteome</keyword>
<dbReference type="RefSeq" id="WP_104364853.1">
    <property type="nucleotide sequence ID" value="NZ_PSZD01000047.1"/>
</dbReference>
<protein>
    <submittedName>
        <fullName evidence="1">4,5-dihydroxyphthalate decarboxylase</fullName>
    </submittedName>
</protein>
<evidence type="ECO:0000313" key="2">
    <source>
        <dbReference type="Proteomes" id="UP000238356"/>
    </source>
</evidence>
<gene>
    <name evidence="1" type="ORF">C5F51_35625</name>
</gene>
<organism evidence="1 2">
    <name type="scientific">Nocardia nova</name>
    <dbReference type="NCBI Taxonomy" id="37330"/>
    <lineage>
        <taxon>Bacteria</taxon>
        <taxon>Bacillati</taxon>
        <taxon>Actinomycetota</taxon>
        <taxon>Actinomycetes</taxon>
        <taxon>Mycobacteriales</taxon>
        <taxon>Nocardiaceae</taxon>
        <taxon>Nocardia</taxon>
    </lineage>
</organism>
<dbReference type="AlphaFoldDB" id="A0A2S5ZUQ9"/>
<accession>A0A2S5ZUQ9</accession>
<dbReference type="SUPFAM" id="SSF53850">
    <property type="entry name" value="Periplasmic binding protein-like II"/>
    <property type="match status" value="1"/>
</dbReference>
<dbReference type="Proteomes" id="UP000238356">
    <property type="component" value="Unassembled WGS sequence"/>
</dbReference>
<name>A0A2S5ZUQ9_9NOCA</name>
<sequence>MTDDTLTADCFRYDTTRALFDATATVDGSALTMHTAATLPEIFERTIRDRGYDIAELGLTFYLRLLDAGLPYVALPIFPNRVFRHSCVFVNVHAGITRPAQLAGRTIGEFGTYGQDSGVWAKGILADEYGFHPERSRWVIGGLDKPMAPFDFVPHPHPADVDVTAAPEGACLSAMLDAGEIDALFSANVPQCVLDGSPNVARLFPDAELLEREYHRRTGIFPIMHVIVVRRDLLRERPGLAREIFRVFNEAKDTAAEYYRCNRRLYEVQTMVPWFNALVERNAEQFGDDWWPYGIAANRPTLDTYLRYHAEQGLSSRQWAIEDLFARELLDT</sequence>
<dbReference type="EMBL" id="PSZD01000047">
    <property type="protein sequence ID" value="PPJ19402.1"/>
    <property type="molecule type" value="Genomic_DNA"/>
</dbReference>
<reference evidence="1 2" key="1">
    <citation type="submission" date="2018-02" db="EMBL/GenBank/DDBJ databases">
        <title>8 Nocardia nova and 1 Nocardia cyriacigeorgica strain used for evolution to TMP-SMX.</title>
        <authorList>
            <person name="Mehta H."/>
            <person name="Weng J."/>
            <person name="Shamoo Y."/>
        </authorList>
    </citation>
    <scope>NUCLEOTIDE SEQUENCE [LARGE SCALE GENOMIC DNA]</scope>
    <source>
        <strain evidence="1 2">BAA2227</strain>
    </source>
</reference>
<evidence type="ECO:0000313" key="1">
    <source>
        <dbReference type="EMBL" id="PPJ19402.1"/>
    </source>
</evidence>